<dbReference type="Gene3D" id="3.40.50.80">
    <property type="entry name" value="Nucleotide-binding domain of ferredoxin-NADP reductase (FNR) module"/>
    <property type="match status" value="1"/>
</dbReference>
<dbReference type="PROSITE" id="PS51384">
    <property type="entry name" value="FAD_FR"/>
    <property type="match status" value="1"/>
</dbReference>
<evidence type="ECO:0000259" key="2">
    <source>
        <dbReference type="PROSITE" id="PS51384"/>
    </source>
</evidence>
<dbReference type="PANTHER" id="PTHR30157">
    <property type="entry name" value="FERRIC REDUCTASE, NADPH-DEPENDENT"/>
    <property type="match status" value="1"/>
</dbReference>
<proteinExistence type="inferred from homology"/>
<keyword evidence="4" id="KW-1185">Reference proteome</keyword>
<gene>
    <name evidence="3" type="ORF">FS320_09540</name>
</gene>
<accession>A0A5N7MFB7</accession>
<name>A0A5N7MFB7_9HYPH</name>
<dbReference type="InterPro" id="IPR007037">
    <property type="entry name" value="SIP_rossman_dom"/>
</dbReference>
<evidence type="ECO:0000313" key="4">
    <source>
        <dbReference type="Proteomes" id="UP000403266"/>
    </source>
</evidence>
<dbReference type="AlphaFoldDB" id="A0A5N7MFB7"/>
<feature type="domain" description="FAD-binding FR-type" evidence="2">
    <location>
        <begin position="106"/>
        <end position="231"/>
    </location>
</feature>
<dbReference type="InterPro" id="IPR014543">
    <property type="entry name" value="UCP028291"/>
</dbReference>
<dbReference type="InterPro" id="IPR017938">
    <property type="entry name" value="Riboflavin_synthase-like_b-brl"/>
</dbReference>
<dbReference type="InterPro" id="IPR039261">
    <property type="entry name" value="FNR_nucleotide-bd"/>
</dbReference>
<dbReference type="GO" id="GO:0016491">
    <property type="term" value="F:oxidoreductase activity"/>
    <property type="evidence" value="ECO:0007669"/>
    <property type="project" value="InterPro"/>
</dbReference>
<comment type="caution">
    <text evidence="3">The sequence shown here is derived from an EMBL/GenBank/DDBJ whole genome shotgun (WGS) entry which is preliminary data.</text>
</comment>
<comment type="similarity">
    <text evidence="1">Belongs to the SIP oxidoreductase family.</text>
</comment>
<dbReference type="PANTHER" id="PTHR30157:SF0">
    <property type="entry name" value="NADPH-DEPENDENT FERRIC-CHELATE REDUCTASE"/>
    <property type="match status" value="1"/>
</dbReference>
<dbReference type="Gene3D" id="2.40.30.10">
    <property type="entry name" value="Translation factors"/>
    <property type="match status" value="1"/>
</dbReference>
<dbReference type="Proteomes" id="UP000403266">
    <property type="component" value="Unassembled WGS sequence"/>
</dbReference>
<dbReference type="EMBL" id="VOSK01000024">
    <property type="protein sequence ID" value="MPR25473.1"/>
    <property type="molecule type" value="Genomic_DNA"/>
</dbReference>
<dbReference type="Gene3D" id="3.30.310.50">
    <property type="entry name" value="Alpha-D-phosphohexomutase, C-terminal domain"/>
    <property type="match status" value="1"/>
</dbReference>
<sequence>MTSPILRAEARVTLAGPIQMMEKLCDHFIEHGKVDRSERSARVEFDYGIASVEADDDTLYLRAEGTDATGLAYVKWSLAEHILGFVEGETPRIAWSGDGAAGAPLPYFREMHVVRATNITPRMRKVRLKGADLARFAIGGMHVRLLFPPKPGIAPQWPVMGEDGRPVWSKGEDRPVMRIYTIRELDVERGEIDIDFVLHEGDNTPGSTWAQQARSGDIVGVMGPGGGDLPAADWYLFAGDETALPAISRILAELPAECRATVLLEVADASEEQPLRSAAALDIRWMYRNGAPAGTTSLLEDAVRGIAMPSDQARRFIWAGCEQKSCRCLKKLLRKEWKVPTSEHQVVAYWRAGHTADQVEH</sequence>
<dbReference type="Pfam" id="PF04954">
    <property type="entry name" value="SIP"/>
    <property type="match status" value="1"/>
</dbReference>
<protein>
    <submittedName>
        <fullName evidence="3">Siderophore-interacting protein</fullName>
    </submittedName>
</protein>
<dbReference type="InterPro" id="IPR017927">
    <property type="entry name" value="FAD-bd_FR_type"/>
</dbReference>
<dbReference type="InterPro" id="IPR039374">
    <property type="entry name" value="SIP_fam"/>
</dbReference>
<organism evidence="3 4">
    <name type="scientific">Microvirga tunisiensis</name>
    <dbReference type="NCBI Taxonomy" id="2108360"/>
    <lineage>
        <taxon>Bacteria</taxon>
        <taxon>Pseudomonadati</taxon>
        <taxon>Pseudomonadota</taxon>
        <taxon>Alphaproteobacteria</taxon>
        <taxon>Hyphomicrobiales</taxon>
        <taxon>Methylobacteriaceae</taxon>
        <taxon>Microvirga</taxon>
    </lineage>
</organism>
<reference evidence="3 4" key="1">
    <citation type="journal article" date="2019" name="Syst. Appl. Microbiol.">
        <title>Microvirga tunisiensis sp. nov., a root nodule symbiotic bacterium isolated from Lupinus micranthus and L. luteus grown in Northern Tunisia.</title>
        <authorList>
            <person name="Msaddak A."/>
            <person name="Rejili M."/>
            <person name="Duran D."/>
            <person name="Mars M."/>
            <person name="Palacios J.M."/>
            <person name="Ruiz-Argueso T."/>
            <person name="Rey L."/>
            <person name="Imperial J."/>
        </authorList>
    </citation>
    <scope>NUCLEOTIDE SEQUENCE [LARGE SCALE GENOMIC DNA]</scope>
    <source>
        <strain evidence="3 4">Lmie10</strain>
    </source>
</reference>
<dbReference type="RefSeq" id="WP_152711159.1">
    <property type="nucleotide sequence ID" value="NZ_VOSJ01000020.1"/>
</dbReference>
<dbReference type="Pfam" id="PF09981">
    <property type="entry name" value="DUF2218"/>
    <property type="match status" value="1"/>
</dbReference>
<dbReference type="Pfam" id="PF08021">
    <property type="entry name" value="FAD_binding_9"/>
    <property type="match status" value="1"/>
</dbReference>
<dbReference type="OrthoDB" id="9814826at2"/>
<dbReference type="SUPFAM" id="SSF63380">
    <property type="entry name" value="Riboflavin synthase domain-like"/>
    <property type="match status" value="1"/>
</dbReference>
<evidence type="ECO:0000256" key="1">
    <source>
        <dbReference type="ARBA" id="ARBA00035644"/>
    </source>
</evidence>
<dbReference type="CDD" id="cd06193">
    <property type="entry name" value="siderophore_interacting"/>
    <property type="match status" value="1"/>
</dbReference>
<evidence type="ECO:0000313" key="3">
    <source>
        <dbReference type="EMBL" id="MPR25473.1"/>
    </source>
</evidence>
<dbReference type="InterPro" id="IPR013113">
    <property type="entry name" value="SIP_FAD-bd"/>
</dbReference>